<reference evidence="5 6" key="1">
    <citation type="submission" date="2015-04" db="EMBL/GenBank/DDBJ databases">
        <title>Complete Genome Sequence of Kosmotoga pacifica SLHLJ1.</title>
        <authorList>
            <person name="Jiang L.J."/>
            <person name="Shao Z.Z."/>
            <person name="Jebbar M."/>
        </authorList>
    </citation>
    <scope>NUCLEOTIDE SEQUENCE [LARGE SCALE GENOMIC DNA]</scope>
    <source>
        <strain evidence="5 6">SLHLJ1</strain>
    </source>
</reference>
<dbReference type="STRING" id="1330330.IX53_05485"/>
<keyword evidence="3" id="KW-0067">ATP-binding</keyword>
<dbReference type="EMBL" id="CP011232">
    <property type="protein sequence ID" value="AKI97361.1"/>
    <property type="molecule type" value="Genomic_DNA"/>
</dbReference>
<dbReference type="InterPro" id="IPR003439">
    <property type="entry name" value="ABC_transporter-like_ATP-bd"/>
</dbReference>
<dbReference type="SUPFAM" id="SSF52540">
    <property type="entry name" value="P-loop containing nucleoside triphosphate hydrolases"/>
    <property type="match status" value="1"/>
</dbReference>
<evidence type="ECO:0000256" key="3">
    <source>
        <dbReference type="ARBA" id="ARBA00022840"/>
    </source>
</evidence>
<evidence type="ECO:0000313" key="5">
    <source>
        <dbReference type="EMBL" id="AKI97361.1"/>
    </source>
</evidence>
<dbReference type="InterPro" id="IPR027417">
    <property type="entry name" value="P-loop_NTPase"/>
</dbReference>
<dbReference type="PATRIC" id="fig|1330330.3.peg.1101"/>
<dbReference type="InterPro" id="IPR003593">
    <property type="entry name" value="AAA+_ATPase"/>
</dbReference>
<organism evidence="5 6">
    <name type="scientific">Kosmotoga pacifica</name>
    <dbReference type="NCBI Taxonomy" id="1330330"/>
    <lineage>
        <taxon>Bacteria</taxon>
        <taxon>Thermotogati</taxon>
        <taxon>Thermotogota</taxon>
        <taxon>Thermotogae</taxon>
        <taxon>Kosmotogales</taxon>
        <taxon>Kosmotogaceae</taxon>
        <taxon>Kosmotoga</taxon>
    </lineage>
</organism>
<dbReference type="SMART" id="SM00382">
    <property type="entry name" value="AAA"/>
    <property type="match status" value="1"/>
</dbReference>
<dbReference type="InterPro" id="IPR017871">
    <property type="entry name" value="ABC_transporter-like_CS"/>
</dbReference>
<dbReference type="AlphaFoldDB" id="A0A0G2ZB98"/>
<dbReference type="PANTHER" id="PTHR42711:SF1">
    <property type="entry name" value="ABC-TRANSPORT PROTEIN, ATP-BINDING COMPONENT"/>
    <property type="match status" value="1"/>
</dbReference>
<dbReference type="InterPro" id="IPR050763">
    <property type="entry name" value="ABC_transporter_ATP-binding"/>
</dbReference>
<evidence type="ECO:0000256" key="2">
    <source>
        <dbReference type="ARBA" id="ARBA00022741"/>
    </source>
</evidence>
<evidence type="ECO:0000256" key="1">
    <source>
        <dbReference type="ARBA" id="ARBA00022448"/>
    </source>
</evidence>
<protein>
    <submittedName>
        <fullName evidence="5">ABC transporter</fullName>
    </submittedName>
</protein>
<dbReference type="PROSITE" id="PS50893">
    <property type="entry name" value="ABC_TRANSPORTER_2"/>
    <property type="match status" value="1"/>
</dbReference>
<dbReference type="KEGG" id="kpf:IX53_05485"/>
<accession>A0A0G2ZB98</accession>
<dbReference type="PANTHER" id="PTHR42711">
    <property type="entry name" value="ABC TRANSPORTER ATP-BINDING PROTEIN"/>
    <property type="match status" value="1"/>
</dbReference>
<dbReference type="Gene3D" id="3.40.50.300">
    <property type="entry name" value="P-loop containing nucleotide triphosphate hydrolases"/>
    <property type="match status" value="1"/>
</dbReference>
<evidence type="ECO:0000259" key="4">
    <source>
        <dbReference type="PROSITE" id="PS50893"/>
    </source>
</evidence>
<evidence type="ECO:0000313" key="6">
    <source>
        <dbReference type="Proteomes" id="UP000035159"/>
    </source>
</evidence>
<sequence>MGEYIEVSNLCKDYTIYKRRGLRREKEIVHAVRNISFGVKKGEFLGYIGPNGAGKSTTIKMLTGILTPTSGEVRVAGFCPWKERRKYVKNLGAIFGQKTQMWWDLPVKDTYKVLKAIYKVPEAKFRKQLSFLIDRLEIMEFYEQPVRQLSLGQRMRAELAACMIHDPDILFLDEPTIGLDVVSKHRVLNFLKELNAEGKTIFLTTHDLNDIETLCREILIINHGRLIYKGSLTALKKMVALPRLLKIRLKEGHYSLSQTQRKFIEIYNGNYNEKEGEIVIRIENSHKPAILARKVLQEFEIEDFKIQDPGIEEVVRDIYRN</sequence>
<dbReference type="GO" id="GO:0005524">
    <property type="term" value="F:ATP binding"/>
    <property type="evidence" value="ECO:0007669"/>
    <property type="project" value="UniProtKB-KW"/>
</dbReference>
<feature type="domain" description="ABC transporter" evidence="4">
    <location>
        <begin position="5"/>
        <end position="248"/>
    </location>
</feature>
<dbReference type="Proteomes" id="UP000035159">
    <property type="component" value="Chromosome"/>
</dbReference>
<dbReference type="RefSeq" id="WP_047754495.1">
    <property type="nucleotide sequence ID" value="NZ_CAJUHA010000016.1"/>
</dbReference>
<proteinExistence type="predicted"/>
<dbReference type="GO" id="GO:0016887">
    <property type="term" value="F:ATP hydrolysis activity"/>
    <property type="evidence" value="ECO:0007669"/>
    <property type="project" value="InterPro"/>
</dbReference>
<dbReference type="PROSITE" id="PS00211">
    <property type="entry name" value="ABC_TRANSPORTER_1"/>
    <property type="match status" value="1"/>
</dbReference>
<keyword evidence="2" id="KW-0547">Nucleotide-binding</keyword>
<gene>
    <name evidence="5" type="ORF">IX53_05485</name>
</gene>
<dbReference type="Pfam" id="PF00005">
    <property type="entry name" value="ABC_tran"/>
    <property type="match status" value="1"/>
</dbReference>
<dbReference type="OrthoDB" id="9804819at2"/>
<keyword evidence="1" id="KW-0813">Transport</keyword>
<name>A0A0G2ZB98_9BACT</name>
<keyword evidence="6" id="KW-1185">Reference proteome</keyword>